<name>A0A1H9P2G3_9BACI</name>
<dbReference type="AlphaFoldDB" id="A0A1H9P2G3"/>
<dbReference type="Proteomes" id="UP000198571">
    <property type="component" value="Unassembled WGS sequence"/>
</dbReference>
<dbReference type="STRING" id="1601833.SAMN05518684_101113"/>
<evidence type="ECO:0000256" key="2">
    <source>
        <dbReference type="SAM" id="Phobius"/>
    </source>
</evidence>
<sequence>MIKWVTLGVFFAMTFAVWGVFFNLISIDRLGETAEIENYEADSDSGSSVSRDVSDTPGVSNESESKKQEAPLKNELEEEELQLIGEITFSEEHIPEVREGDAIGFGAGVPIEELLNSLSLSE</sequence>
<feature type="region of interest" description="Disordered" evidence="1">
    <location>
        <begin position="39"/>
        <end position="75"/>
    </location>
</feature>
<keyword evidence="2" id="KW-0472">Membrane</keyword>
<evidence type="ECO:0000313" key="4">
    <source>
        <dbReference type="Proteomes" id="UP000198571"/>
    </source>
</evidence>
<keyword evidence="2" id="KW-1133">Transmembrane helix</keyword>
<feature type="compositionally biased region" description="Basic and acidic residues" evidence="1">
    <location>
        <begin position="63"/>
        <end position="75"/>
    </location>
</feature>
<organism evidence="3 4">
    <name type="scientific">Salipaludibacillus aurantiacus</name>
    <dbReference type="NCBI Taxonomy" id="1601833"/>
    <lineage>
        <taxon>Bacteria</taxon>
        <taxon>Bacillati</taxon>
        <taxon>Bacillota</taxon>
        <taxon>Bacilli</taxon>
        <taxon>Bacillales</taxon>
        <taxon>Bacillaceae</taxon>
    </lineage>
</organism>
<evidence type="ECO:0000313" key="3">
    <source>
        <dbReference type="EMBL" id="SER42257.1"/>
    </source>
</evidence>
<keyword evidence="2" id="KW-0812">Transmembrane</keyword>
<proteinExistence type="predicted"/>
<gene>
    <name evidence="3" type="ORF">SAMN05518684_101113</name>
</gene>
<keyword evidence="4" id="KW-1185">Reference proteome</keyword>
<evidence type="ECO:0000256" key="1">
    <source>
        <dbReference type="SAM" id="MobiDB-lite"/>
    </source>
</evidence>
<reference evidence="4" key="1">
    <citation type="submission" date="2016-10" db="EMBL/GenBank/DDBJ databases">
        <authorList>
            <person name="Varghese N."/>
            <person name="Submissions S."/>
        </authorList>
    </citation>
    <scope>NUCLEOTIDE SEQUENCE [LARGE SCALE GENOMIC DNA]</scope>
    <source>
        <strain evidence="4">S9</strain>
    </source>
</reference>
<feature type="transmembrane region" description="Helical" evidence="2">
    <location>
        <begin position="6"/>
        <end position="25"/>
    </location>
</feature>
<accession>A0A1H9P2G3</accession>
<dbReference type="EMBL" id="FOGT01000001">
    <property type="protein sequence ID" value="SER42257.1"/>
    <property type="molecule type" value="Genomic_DNA"/>
</dbReference>
<dbReference type="RefSeq" id="WP_093047063.1">
    <property type="nucleotide sequence ID" value="NZ_FOGT01000001.1"/>
</dbReference>
<protein>
    <submittedName>
        <fullName evidence="3">Uncharacterized protein</fullName>
    </submittedName>
</protein>